<evidence type="ECO:0008006" key="4">
    <source>
        <dbReference type="Google" id="ProtNLM"/>
    </source>
</evidence>
<feature type="signal peptide" evidence="1">
    <location>
        <begin position="1"/>
        <end position="20"/>
    </location>
</feature>
<evidence type="ECO:0000313" key="2">
    <source>
        <dbReference type="EMBL" id="GGZ44746.1"/>
    </source>
</evidence>
<reference evidence="3" key="1">
    <citation type="journal article" date="2019" name="Int. J. Syst. Evol. Microbiol.">
        <title>The Global Catalogue of Microorganisms (GCM) 10K type strain sequencing project: providing services to taxonomists for standard genome sequencing and annotation.</title>
        <authorList>
            <consortium name="The Broad Institute Genomics Platform"/>
            <consortium name="The Broad Institute Genome Sequencing Center for Infectious Disease"/>
            <person name="Wu L."/>
            <person name="Ma J."/>
        </authorList>
    </citation>
    <scope>NUCLEOTIDE SEQUENCE [LARGE SCALE GENOMIC DNA]</scope>
    <source>
        <strain evidence="3">KCTC 12708</strain>
    </source>
</reference>
<name>A0ABQ3BGW7_9FLAO</name>
<protein>
    <recommendedName>
        <fullName evidence="4">CarboxypepD_reg-like domain-containing protein</fullName>
    </recommendedName>
</protein>
<dbReference type="Pfam" id="PF13715">
    <property type="entry name" value="CarbopepD_reg_2"/>
    <property type="match status" value="1"/>
</dbReference>
<feature type="chain" id="PRO_5045473051" description="CarboxypepD_reg-like domain-containing protein" evidence="1">
    <location>
        <begin position="21"/>
        <end position="816"/>
    </location>
</feature>
<dbReference type="SUPFAM" id="SSF49464">
    <property type="entry name" value="Carboxypeptidase regulatory domain-like"/>
    <property type="match status" value="1"/>
</dbReference>
<dbReference type="InterPro" id="IPR008969">
    <property type="entry name" value="CarboxyPept-like_regulatory"/>
</dbReference>
<dbReference type="EMBL" id="BMWY01000001">
    <property type="protein sequence ID" value="GGZ44746.1"/>
    <property type="molecule type" value="Genomic_DNA"/>
</dbReference>
<dbReference type="RefSeq" id="WP_051191316.1">
    <property type="nucleotide sequence ID" value="NZ_BMWY01000001.1"/>
</dbReference>
<comment type="caution">
    <text evidence="2">The sequence shown here is derived from an EMBL/GenBank/DDBJ whole genome shotgun (WGS) entry which is preliminary data.</text>
</comment>
<evidence type="ECO:0000256" key="1">
    <source>
        <dbReference type="SAM" id="SignalP"/>
    </source>
</evidence>
<evidence type="ECO:0000313" key="3">
    <source>
        <dbReference type="Proteomes" id="UP000615593"/>
    </source>
</evidence>
<dbReference type="Proteomes" id="UP000615593">
    <property type="component" value="Unassembled WGS sequence"/>
</dbReference>
<sequence>MAKPLYGLLLIFLCCCCTLASYSQNTINGLVKSELDGEGLAYATIQLQPSKESFLTQANGSFSIEVSEETTSFSVKYIGYRPKEVRISEADFYQINLQPNPEQLDQVFINSASDKVSAIIQQAIDNKKHNNPKKRFNTYRYKTYNKFIIDNENVAGLDLTVDSTQNSIETVIEDGRNYLAEKNSLIEFEKGKGEKESILATRTAGFKEPVYELLTTNVQSNTWYEKYYVIFGSEYSSPLSDKALKNYSYKILDTTATERPAYVILFQPKKRSKLASLEGLLYLDTLNFGIQKAVGQLKGKANLEAIQEFSYVEEEDIWFPKTNTITIKPGSLDKEISIFGGNVDLGRLPTKNREGEELYLKSVTTYQEVQFNAPVNIKKNSSAVRLMPNAITTSDSVWQNIRTIPFSKRDQQTFNKVDSIIRVKNIDRKIEVIQHFNNGYYPLGFFDFDLRTLVKYNQYEGLRLGAGGITNEKLSSKFRLQGYGVYGFKDRAVKYSLGGGISLNKPTGTWLNFIYTDDIAEVGSFKYLTDARVYSLFEPRLVNINYYYKYQKSLVSLQHQFTPKLLSEFQLSHNRISQTRGYLFQQNQNLFADYTISKVTASFRWSPFSDYLKSQDRNIEIKQGFPQFSFQATQAVSDLLGSDFTFTKLGTKINYTYERLNQTSTQMILEGNYGFGDIPLTHSFHAYPNNPEKERIMQRFSVAGRRTFETMYFSEFFSNRLANLQVKHFLRRWNLGKYSNPQLVLITRHAIGDMSEQSNHYGIRFNTLNHGYSESGFEINNILTGFGLNFAYRYGAYHLPNFEDNIAFKFTFYFKL</sequence>
<proteinExistence type="predicted"/>
<dbReference type="GeneID" id="94367870"/>
<organism evidence="2 3">
    <name type="scientific">Mesonia mobilis</name>
    <dbReference type="NCBI Taxonomy" id="369791"/>
    <lineage>
        <taxon>Bacteria</taxon>
        <taxon>Pseudomonadati</taxon>
        <taxon>Bacteroidota</taxon>
        <taxon>Flavobacteriia</taxon>
        <taxon>Flavobacteriales</taxon>
        <taxon>Flavobacteriaceae</taxon>
        <taxon>Mesonia</taxon>
    </lineage>
</organism>
<accession>A0ABQ3BGW7</accession>
<keyword evidence="1" id="KW-0732">Signal</keyword>
<dbReference type="Pfam" id="PF18939">
    <property type="entry name" value="DUF5686"/>
    <property type="match status" value="1"/>
</dbReference>
<gene>
    <name evidence="2" type="ORF">GCM10008088_02280</name>
</gene>
<keyword evidence="3" id="KW-1185">Reference proteome</keyword>
<dbReference type="Gene3D" id="2.60.40.1120">
    <property type="entry name" value="Carboxypeptidase-like, regulatory domain"/>
    <property type="match status" value="1"/>
</dbReference>
<dbReference type="InterPro" id="IPR043741">
    <property type="entry name" value="DUF5686"/>
</dbReference>